<feature type="transmembrane region" description="Helical" evidence="7">
    <location>
        <begin position="96"/>
        <end position="122"/>
    </location>
</feature>
<feature type="transmembrane region" description="Helical" evidence="7">
    <location>
        <begin position="362"/>
        <end position="380"/>
    </location>
</feature>
<evidence type="ECO:0000256" key="7">
    <source>
        <dbReference type="SAM" id="Phobius"/>
    </source>
</evidence>
<feature type="transmembrane region" description="Helical" evidence="7">
    <location>
        <begin position="281"/>
        <end position="298"/>
    </location>
</feature>
<reference evidence="8" key="2">
    <citation type="submission" date="2021-04" db="EMBL/GenBank/DDBJ databases">
        <authorList>
            <person name="Gilroy R."/>
        </authorList>
    </citation>
    <scope>NUCLEOTIDE SEQUENCE</scope>
    <source>
        <strain evidence="8">ChiW4-1371</strain>
    </source>
</reference>
<dbReference type="Pfam" id="PF01554">
    <property type="entry name" value="MatE"/>
    <property type="match status" value="2"/>
</dbReference>
<feature type="transmembrane region" description="Helical" evidence="7">
    <location>
        <begin position="239"/>
        <end position="261"/>
    </location>
</feature>
<evidence type="ECO:0000313" key="8">
    <source>
        <dbReference type="EMBL" id="HIZ89550.1"/>
    </source>
</evidence>
<gene>
    <name evidence="8" type="ORF">H9804_06370</name>
</gene>
<evidence type="ECO:0000313" key="9">
    <source>
        <dbReference type="Proteomes" id="UP000824176"/>
    </source>
</evidence>
<dbReference type="GO" id="GO:0015297">
    <property type="term" value="F:antiporter activity"/>
    <property type="evidence" value="ECO:0007669"/>
    <property type="project" value="InterPro"/>
</dbReference>
<reference evidence="8" key="1">
    <citation type="journal article" date="2021" name="PeerJ">
        <title>Extensive microbial diversity within the chicken gut microbiome revealed by metagenomics and culture.</title>
        <authorList>
            <person name="Gilroy R."/>
            <person name="Ravi A."/>
            <person name="Getino M."/>
            <person name="Pursley I."/>
            <person name="Horton D.L."/>
            <person name="Alikhan N.F."/>
            <person name="Baker D."/>
            <person name="Gharbi K."/>
            <person name="Hall N."/>
            <person name="Watson M."/>
            <person name="Adriaenssens E.M."/>
            <person name="Foster-Nyarko E."/>
            <person name="Jarju S."/>
            <person name="Secka A."/>
            <person name="Antonio M."/>
            <person name="Oren A."/>
            <person name="Chaudhuri R.R."/>
            <person name="La Ragione R."/>
            <person name="Hildebrand F."/>
            <person name="Pallen M.J."/>
        </authorList>
    </citation>
    <scope>NUCLEOTIDE SEQUENCE</scope>
    <source>
        <strain evidence="8">ChiW4-1371</strain>
    </source>
</reference>
<protein>
    <submittedName>
        <fullName evidence="8">MATE family efflux transporter</fullName>
    </submittedName>
</protein>
<dbReference type="InterPro" id="IPR002528">
    <property type="entry name" value="MATE_fam"/>
</dbReference>
<dbReference type="AlphaFoldDB" id="A0A9D2GV13"/>
<keyword evidence="6 7" id="KW-0472">Membrane</keyword>
<sequence length="468" mass="51050">MKKDLTTGSPLKLIIYFTIPLLIGNLFQQLYNTADTMIVGRTIGLNALAAVGVTGALVFFVIGFAQGLTSGFSIITAQKFGNKDEAGVRRSVAASFILALIINLVLTIISVLLAGVLLRAIYTPSELYQDAYNYIIVIFWGTGAAILFNLFSNMLRAIGNSKWPLYFLIVACIVNIVLDYLFILSFNMGVAGAAFATVISQITASLLCFEYIRRYVPELQAKGSDWKVTKQDLWEHIRVGIPMAVQVAIIAIGIVILQGALNKLGSLAVGAFTVAQRIDVLAVQCILSFGITMATYTAQNYGAGDIPRIRQGVRQGTIVSVAFAVISGILILLAADFSVRLFLGKDITDPAHIEETIRLAKIYLTINCSMYIFLALLLVFRSTLQGLGNSLIPTVAGVMELIMRTVAAIILSAYIGFAGISWASPIAWVGAFIPVFIAYFYIIKRLMRKYIIKKARQKHADKLSEESL</sequence>
<dbReference type="InterPro" id="IPR052031">
    <property type="entry name" value="Membrane_Transporter-Flippase"/>
</dbReference>
<keyword evidence="2" id="KW-0813">Transport</keyword>
<dbReference type="PANTHER" id="PTHR43549:SF3">
    <property type="entry name" value="MULTIDRUG RESISTANCE PROTEIN YPNP-RELATED"/>
    <property type="match status" value="1"/>
</dbReference>
<feature type="transmembrane region" description="Helical" evidence="7">
    <location>
        <begin position="134"/>
        <end position="151"/>
    </location>
</feature>
<feature type="transmembrane region" description="Helical" evidence="7">
    <location>
        <begin position="12"/>
        <end position="31"/>
    </location>
</feature>
<keyword evidence="3" id="KW-1003">Cell membrane</keyword>
<evidence type="ECO:0000256" key="6">
    <source>
        <dbReference type="ARBA" id="ARBA00023136"/>
    </source>
</evidence>
<dbReference type="PANTHER" id="PTHR43549">
    <property type="entry name" value="MULTIDRUG RESISTANCE PROTEIN YPNP-RELATED"/>
    <property type="match status" value="1"/>
</dbReference>
<dbReference type="Proteomes" id="UP000824176">
    <property type="component" value="Unassembled WGS sequence"/>
</dbReference>
<feature type="transmembrane region" description="Helical" evidence="7">
    <location>
        <begin position="189"/>
        <end position="212"/>
    </location>
</feature>
<dbReference type="InterPro" id="IPR048279">
    <property type="entry name" value="MdtK-like"/>
</dbReference>
<feature type="transmembrane region" description="Helical" evidence="7">
    <location>
        <begin position="401"/>
        <end position="420"/>
    </location>
</feature>
<evidence type="ECO:0000256" key="3">
    <source>
        <dbReference type="ARBA" id="ARBA00022475"/>
    </source>
</evidence>
<evidence type="ECO:0000256" key="5">
    <source>
        <dbReference type="ARBA" id="ARBA00022989"/>
    </source>
</evidence>
<keyword evidence="5 7" id="KW-1133">Transmembrane helix</keyword>
<keyword evidence="4 7" id="KW-0812">Transmembrane</keyword>
<name>A0A9D2GV13_9BACT</name>
<feature type="transmembrane region" description="Helical" evidence="7">
    <location>
        <begin position="426"/>
        <end position="443"/>
    </location>
</feature>
<dbReference type="NCBIfam" id="TIGR00797">
    <property type="entry name" value="matE"/>
    <property type="match status" value="1"/>
</dbReference>
<dbReference type="EMBL" id="DXAQ01000098">
    <property type="protein sequence ID" value="HIZ89550.1"/>
    <property type="molecule type" value="Genomic_DNA"/>
</dbReference>
<organism evidence="8 9">
    <name type="scientific">Candidatus Mucispirillum faecigallinarum</name>
    <dbReference type="NCBI Taxonomy" id="2838699"/>
    <lineage>
        <taxon>Bacteria</taxon>
        <taxon>Pseudomonadati</taxon>
        <taxon>Deferribacterota</taxon>
        <taxon>Deferribacteres</taxon>
        <taxon>Deferribacterales</taxon>
        <taxon>Mucispirillaceae</taxon>
        <taxon>Mucispirillum</taxon>
    </lineage>
</organism>
<feature type="transmembrane region" description="Helical" evidence="7">
    <location>
        <begin position="163"/>
        <end position="183"/>
    </location>
</feature>
<proteinExistence type="predicted"/>
<dbReference type="PIRSF" id="PIRSF006603">
    <property type="entry name" value="DinF"/>
    <property type="match status" value="1"/>
</dbReference>
<dbReference type="GO" id="GO:0005886">
    <property type="term" value="C:plasma membrane"/>
    <property type="evidence" value="ECO:0007669"/>
    <property type="project" value="UniProtKB-SubCell"/>
</dbReference>
<comment type="subcellular location">
    <subcellularLocation>
        <location evidence="1">Cell membrane</location>
        <topology evidence="1">Multi-pass membrane protein</topology>
    </subcellularLocation>
</comment>
<accession>A0A9D2GV13</accession>
<feature type="transmembrane region" description="Helical" evidence="7">
    <location>
        <begin position="43"/>
        <end position="75"/>
    </location>
</feature>
<evidence type="ECO:0000256" key="2">
    <source>
        <dbReference type="ARBA" id="ARBA00022448"/>
    </source>
</evidence>
<dbReference type="CDD" id="cd13138">
    <property type="entry name" value="MATE_yoeA_like"/>
    <property type="match status" value="1"/>
</dbReference>
<comment type="caution">
    <text evidence="8">The sequence shown here is derived from an EMBL/GenBank/DDBJ whole genome shotgun (WGS) entry which is preliminary data.</text>
</comment>
<dbReference type="GO" id="GO:0042910">
    <property type="term" value="F:xenobiotic transmembrane transporter activity"/>
    <property type="evidence" value="ECO:0007669"/>
    <property type="project" value="InterPro"/>
</dbReference>
<feature type="transmembrane region" description="Helical" evidence="7">
    <location>
        <begin position="318"/>
        <end position="342"/>
    </location>
</feature>
<evidence type="ECO:0000256" key="1">
    <source>
        <dbReference type="ARBA" id="ARBA00004651"/>
    </source>
</evidence>
<evidence type="ECO:0000256" key="4">
    <source>
        <dbReference type="ARBA" id="ARBA00022692"/>
    </source>
</evidence>